<gene>
    <name evidence="2" type="ORF">M011DRAFT_464145</name>
</gene>
<feature type="compositionally biased region" description="Acidic residues" evidence="1">
    <location>
        <begin position="204"/>
        <end position="213"/>
    </location>
</feature>
<dbReference type="EMBL" id="MU006562">
    <property type="protein sequence ID" value="KAF2751407.1"/>
    <property type="molecule type" value="Genomic_DNA"/>
</dbReference>
<name>A0A6A6VQB3_9PLEO</name>
<reference evidence="2" key="1">
    <citation type="journal article" date="2020" name="Stud. Mycol.">
        <title>101 Dothideomycetes genomes: a test case for predicting lifestyles and emergence of pathogens.</title>
        <authorList>
            <person name="Haridas S."/>
            <person name="Albert R."/>
            <person name="Binder M."/>
            <person name="Bloem J."/>
            <person name="Labutti K."/>
            <person name="Salamov A."/>
            <person name="Andreopoulos B."/>
            <person name="Baker S."/>
            <person name="Barry K."/>
            <person name="Bills G."/>
            <person name="Bluhm B."/>
            <person name="Cannon C."/>
            <person name="Castanera R."/>
            <person name="Culley D."/>
            <person name="Daum C."/>
            <person name="Ezra D."/>
            <person name="Gonzalez J."/>
            <person name="Henrissat B."/>
            <person name="Kuo A."/>
            <person name="Liang C."/>
            <person name="Lipzen A."/>
            <person name="Lutzoni F."/>
            <person name="Magnuson J."/>
            <person name="Mondo S."/>
            <person name="Nolan M."/>
            <person name="Ohm R."/>
            <person name="Pangilinan J."/>
            <person name="Park H.-J."/>
            <person name="Ramirez L."/>
            <person name="Alfaro M."/>
            <person name="Sun H."/>
            <person name="Tritt A."/>
            <person name="Yoshinaga Y."/>
            <person name="Zwiers L.-H."/>
            <person name="Turgeon B."/>
            <person name="Goodwin S."/>
            <person name="Spatafora J."/>
            <person name="Crous P."/>
            <person name="Grigoriev I."/>
        </authorList>
    </citation>
    <scope>NUCLEOTIDE SEQUENCE</scope>
    <source>
        <strain evidence="2">CBS 119925</strain>
    </source>
</reference>
<evidence type="ECO:0000313" key="2">
    <source>
        <dbReference type="EMBL" id="KAF2751407.1"/>
    </source>
</evidence>
<evidence type="ECO:0000256" key="1">
    <source>
        <dbReference type="SAM" id="MobiDB-lite"/>
    </source>
</evidence>
<organism evidence="2 3">
    <name type="scientific">Sporormia fimetaria CBS 119925</name>
    <dbReference type="NCBI Taxonomy" id="1340428"/>
    <lineage>
        <taxon>Eukaryota</taxon>
        <taxon>Fungi</taxon>
        <taxon>Dikarya</taxon>
        <taxon>Ascomycota</taxon>
        <taxon>Pezizomycotina</taxon>
        <taxon>Dothideomycetes</taxon>
        <taxon>Pleosporomycetidae</taxon>
        <taxon>Pleosporales</taxon>
        <taxon>Sporormiaceae</taxon>
        <taxon>Sporormia</taxon>
    </lineage>
</organism>
<sequence>MLSQTPNQQPPNYFACKHYIPATLKQKLSQPTCCPPCYVKDSINHIETIQRRMQDRGGIFTSKRNGDSAGHLSLRNQWRKIKVEALNHMLEFEQLAASKQREPGWEMLDEALSTWAKEADRMADVPGYPKEMSEDEVKDLVKNMMDQLRSTLAGVLGDDVDEDIAMPGVTDELDMADVEFPDSDAESVSDASSEADSDGRSDTLTEDTEMTVVDDEHAADSREHTDDAETMDIDEPDAVPLTSTSDATLDHGKRVRFTNMAMISPDVMNFVPSLFPDNPLGFPDGENILGELPLMTTLVGGPATLSSTPKLKKHHRHTEVYNKHRRHRYKRRSDGYKRGAWCSPAGYVKANTSWFYADDSELSDAIEQKEEKAERKLHRRLKRISGTWVLMRALPIAYWAYRKQREARQ</sequence>
<feature type="compositionally biased region" description="Basic and acidic residues" evidence="1">
    <location>
        <begin position="214"/>
        <end position="227"/>
    </location>
</feature>
<feature type="compositionally biased region" description="Acidic residues" evidence="1">
    <location>
        <begin position="228"/>
        <end position="237"/>
    </location>
</feature>
<dbReference type="OrthoDB" id="3801601at2759"/>
<dbReference type="Proteomes" id="UP000799440">
    <property type="component" value="Unassembled WGS sequence"/>
</dbReference>
<protein>
    <submittedName>
        <fullName evidence="2">Uncharacterized protein</fullName>
    </submittedName>
</protein>
<proteinExistence type="predicted"/>
<accession>A0A6A6VQB3</accession>
<feature type="region of interest" description="Disordered" evidence="1">
    <location>
        <begin position="182"/>
        <end position="247"/>
    </location>
</feature>
<keyword evidence="3" id="KW-1185">Reference proteome</keyword>
<evidence type="ECO:0000313" key="3">
    <source>
        <dbReference type="Proteomes" id="UP000799440"/>
    </source>
</evidence>
<dbReference type="AlphaFoldDB" id="A0A6A6VQB3"/>